<dbReference type="AlphaFoldDB" id="C2G3F1"/>
<evidence type="ECO:0000313" key="2">
    <source>
        <dbReference type="Proteomes" id="UP000006241"/>
    </source>
</evidence>
<organism evidence="1 2">
    <name type="scientific">Sphingobacterium spiritivorum ATCC 33300</name>
    <dbReference type="NCBI Taxonomy" id="525372"/>
    <lineage>
        <taxon>Bacteria</taxon>
        <taxon>Pseudomonadati</taxon>
        <taxon>Bacteroidota</taxon>
        <taxon>Sphingobacteriia</taxon>
        <taxon>Sphingobacteriales</taxon>
        <taxon>Sphingobacteriaceae</taxon>
        <taxon>Sphingobacterium</taxon>
    </lineage>
</organism>
<protein>
    <submittedName>
        <fullName evidence="1">Uncharacterized protein</fullName>
    </submittedName>
</protein>
<dbReference type="Proteomes" id="UP000006241">
    <property type="component" value="Unassembled WGS sequence"/>
</dbReference>
<comment type="caution">
    <text evidence="1">The sequence shown here is derived from an EMBL/GenBank/DDBJ whole genome shotgun (WGS) entry which is preliminary data.</text>
</comment>
<name>C2G3F1_SPHSI</name>
<dbReference type="HOGENOM" id="CLU_3189154_0_0_10"/>
<evidence type="ECO:0000313" key="1">
    <source>
        <dbReference type="EMBL" id="EEI90156.1"/>
    </source>
</evidence>
<accession>C2G3F1</accession>
<gene>
    <name evidence="1" type="ORF">HMPREF0765_4107</name>
</gene>
<reference evidence="1 2" key="1">
    <citation type="submission" date="2009-01" db="EMBL/GenBank/DDBJ databases">
        <authorList>
            <person name="Qin X."/>
            <person name="Bachman B."/>
            <person name="Battles P."/>
            <person name="Bell A."/>
            <person name="Bess C."/>
            <person name="Bickham C."/>
            <person name="Chaboub L."/>
            <person name="Chen D."/>
            <person name="Coyle M."/>
            <person name="Deiros D.R."/>
            <person name="Dinh H."/>
            <person name="Forbes L."/>
            <person name="Fowler G."/>
            <person name="Francisco L."/>
            <person name="Fu Q."/>
            <person name="Gubbala S."/>
            <person name="Hale W."/>
            <person name="Han Y."/>
            <person name="Hemphill L."/>
            <person name="Highlander S.K."/>
            <person name="Hirani K."/>
            <person name="Hogues M."/>
            <person name="Jackson L."/>
            <person name="Jakkamsetti A."/>
            <person name="Javaid M."/>
            <person name="Jiang H."/>
            <person name="Korchina V."/>
            <person name="Kovar C."/>
            <person name="Lara F."/>
            <person name="Lee S."/>
            <person name="Mata R."/>
            <person name="Mathew T."/>
            <person name="Moen C."/>
            <person name="Morales K."/>
            <person name="Munidasa M."/>
            <person name="Nazareth L."/>
            <person name="Ngo R."/>
            <person name="Nguyen L."/>
            <person name="Okwuonu G."/>
            <person name="Ongeri F."/>
            <person name="Patil S."/>
            <person name="Petrosino J."/>
            <person name="Pham C."/>
            <person name="Pham P."/>
            <person name="Pu L.-L."/>
            <person name="Puazo M."/>
            <person name="Raj R."/>
            <person name="Reid J."/>
            <person name="Rouhana J."/>
            <person name="Saada N."/>
            <person name="Shang Y."/>
            <person name="Simmons D."/>
            <person name="Thornton R."/>
            <person name="Warren J."/>
            <person name="Weissenberger G."/>
            <person name="Zhang J."/>
            <person name="Zhang L."/>
            <person name="Zhou C."/>
            <person name="Zhu D."/>
            <person name="Muzny D."/>
            <person name="Worley K."/>
            <person name="Gibbs R."/>
        </authorList>
    </citation>
    <scope>NUCLEOTIDE SEQUENCE [LARGE SCALE GENOMIC DNA]</scope>
    <source>
        <strain evidence="1 2">ATCC 33300</strain>
    </source>
</reference>
<proteinExistence type="predicted"/>
<dbReference type="EMBL" id="ACHB01000092">
    <property type="protein sequence ID" value="EEI90156.1"/>
    <property type="molecule type" value="Genomic_DNA"/>
</dbReference>
<sequence>MFSIVLLLFRLINQSISQIKKKYFNNQREADEYEGIITNGSVILSL</sequence>